<dbReference type="EMBL" id="NBNE01002517">
    <property type="protein sequence ID" value="OWZ10221.1"/>
    <property type="molecule type" value="Genomic_DNA"/>
</dbReference>
<feature type="chain" id="PRO_5028503149" description="RxLR effector protein" evidence="5">
    <location>
        <begin position="23"/>
        <end position="152"/>
    </location>
</feature>
<evidence type="ECO:0000256" key="4">
    <source>
        <dbReference type="ARBA" id="ARBA00022729"/>
    </source>
</evidence>
<feature type="region of interest" description="Disordered" evidence="6">
    <location>
        <begin position="46"/>
        <end position="86"/>
    </location>
</feature>
<evidence type="ECO:0000256" key="3">
    <source>
        <dbReference type="ARBA" id="ARBA00022525"/>
    </source>
</evidence>
<accession>A0A225VXG0</accession>
<gene>
    <name evidence="7" type="ORF">PHMEG_00016962</name>
</gene>
<name>A0A225VXG0_9STRA</name>
<dbReference type="GO" id="GO:0005576">
    <property type="term" value="C:extracellular region"/>
    <property type="evidence" value="ECO:0007669"/>
    <property type="project" value="UniProtKB-SubCell"/>
</dbReference>
<evidence type="ECO:0000313" key="7">
    <source>
        <dbReference type="EMBL" id="OWZ10221.1"/>
    </source>
</evidence>
<comment type="caution">
    <text evidence="7">The sequence shown here is derived from an EMBL/GenBank/DDBJ whole genome shotgun (WGS) entry which is preliminary data.</text>
</comment>
<evidence type="ECO:0000313" key="8">
    <source>
        <dbReference type="Proteomes" id="UP000198211"/>
    </source>
</evidence>
<feature type="signal peptide" evidence="5">
    <location>
        <begin position="1"/>
        <end position="22"/>
    </location>
</feature>
<comment type="domain">
    <text evidence="5">The RxLR-dEER motif acts to carry the protein into the host cell cytoplasm through binding to cell surface phosphatidylinositol-3-phosphate.</text>
</comment>
<evidence type="ECO:0000256" key="1">
    <source>
        <dbReference type="ARBA" id="ARBA00004613"/>
    </source>
</evidence>
<dbReference type="Pfam" id="PF16810">
    <property type="entry name" value="RXLR"/>
    <property type="match status" value="1"/>
</dbReference>
<organism evidence="7 8">
    <name type="scientific">Phytophthora megakarya</name>
    <dbReference type="NCBI Taxonomy" id="4795"/>
    <lineage>
        <taxon>Eukaryota</taxon>
        <taxon>Sar</taxon>
        <taxon>Stramenopiles</taxon>
        <taxon>Oomycota</taxon>
        <taxon>Peronosporomycetes</taxon>
        <taxon>Peronosporales</taxon>
        <taxon>Peronosporaceae</taxon>
        <taxon>Phytophthora</taxon>
    </lineage>
</organism>
<reference evidence="8" key="1">
    <citation type="submission" date="2017-03" db="EMBL/GenBank/DDBJ databases">
        <title>Phytopthora megakarya and P. palmivora, two closely related causual agents of cacao black pod achieved similar genome size and gene model numbers by different mechanisms.</title>
        <authorList>
            <person name="Ali S."/>
            <person name="Shao J."/>
            <person name="Larry D.J."/>
            <person name="Kronmiller B."/>
            <person name="Shen D."/>
            <person name="Strem M.D."/>
            <person name="Melnick R.L."/>
            <person name="Guiltinan M.J."/>
            <person name="Tyler B.M."/>
            <person name="Meinhardt L.W."/>
            <person name="Bailey B.A."/>
        </authorList>
    </citation>
    <scope>NUCLEOTIDE SEQUENCE [LARGE SCALE GENOMIC DNA]</scope>
    <source>
        <strain evidence="8">zdho120</strain>
    </source>
</reference>
<sequence length="152" mass="17365">MRLTFAVVAVIALFISCPATNAEPTSISSETTTNLAKDVSMKASPGSIRSLETTNDATAESRLLRSHRQTGYDDDDDIDNDGNDEEERTGKFFFKESTLDQMMNSVNTFHWFRQWKTHGLSPTDVYTRMWNKGIFDKYSRLYTMYSNNYATI</sequence>
<evidence type="ECO:0000256" key="2">
    <source>
        <dbReference type="ARBA" id="ARBA00010400"/>
    </source>
</evidence>
<feature type="compositionally biased region" description="Acidic residues" evidence="6">
    <location>
        <begin position="72"/>
        <end position="86"/>
    </location>
</feature>
<comment type="similarity">
    <text evidence="2 5">Belongs to the RxLR effector family.</text>
</comment>
<evidence type="ECO:0000256" key="6">
    <source>
        <dbReference type="SAM" id="MobiDB-lite"/>
    </source>
</evidence>
<dbReference type="InterPro" id="IPR031825">
    <property type="entry name" value="RXLR"/>
</dbReference>
<dbReference type="AlphaFoldDB" id="A0A225VXG0"/>
<dbReference type="OrthoDB" id="128182at2759"/>
<dbReference type="PROSITE" id="PS51257">
    <property type="entry name" value="PROKAR_LIPOPROTEIN"/>
    <property type="match status" value="1"/>
</dbReference>
<keyword evidence="8" id="KW-1185">Reference proteome</keyword>
<comment type="function">
    <text evidence="5">Effector that suppresses plant defense responses during pathogen infection.</text>
</comment>
<keyword evidence="3 5" id="KW-0964">Secreted</keyword>
<proteinExistence type="inferred from homology"/>
<evidence type="ECO:0000256" key="5">
    <source>
        <dbReference type="RuleBase" id="RU367124"/>
    </source>
</evidence>
<keyword evidence="4 5" id="KW-0732">Signal</keyword>
<protein>
    <recommendedName>
        <fullName evidence="5">RxLR effector protein</fullName>
    </recommendedName>
</protein>
<comment type="subcellular location">
    <subcellularLocation>
        <location evidence="1 5">Secreted</location>
    </subcellularLocation>
</comment>
<dbReference type="Proteomes" id="UP000198211">
    <property type="component" value="Unassembled WGS sequence"/>
</dbReference>